<accession>A0A7W7YLT6</accession>
<protein>
    <submittedName>
        <fullName evidence="2">Uncharacterized protein</fullName>
    </submittedName>
</protein>
<dbReference type="Proteomes" id="UP000534294">
    <property type="component" value="Unassembled WGS sequence"/>
</dbReference>
<dbReference type="EMBL" id="JACHIF010000005">
    <property type="protein sequence ID" value="MBB5038469.1"/>
    <property type="molecule type" value="Genomic_DNA"/>
</dbReference>
<reference evidence="2 3" key="1">
    <citation type="submission" date="2020-08" db="EMBL/GenBank/DDBJ databases">
        <title>Genomic Encyclopedia of Type Strains, Phase IV (KMG-IV): sequencing the most valuable type-strain genomes for metagenomic binning, comparative biology and taxonomic classification.</title>
        <authorList>
            <person name="Goeker M."/>
        </authorList>
    </citation>
    <scope>NUCLEOTIDE SEQUENCE [LARGE SCALE GENOMIC DNA]</scope>
    <source>
        <strain evidence="2 3">DSM 12251</strain>
    </source>
</reference>
<evidence type="ECO:0000313" key="3">
    <source>
        <dbReference type="Proteomes" id="UP000534294"/>
    </source>
</evidence>
<gene>
    <name evidence="2" type="ORF">HNQ64_002732</name>
</gene>
<keyword evidence="3" id="KW-1185">Reference proteome</keyword>
<dbReference type="AlphaFoldDB" id="A0A7W7YLT6"/>
<proteinExistence type="predicted"/>
<sequence length="196" mass="21921">MPRPRLFFFLGLGVLLGVALLMWRRSSSPPPPPASLAKPEVHAGSTPQMHPPLELPGDAILKNYALPTTRPQEDLEALAHTLSNLLLLIKGDSPFRMGANEEFAAALRGKNRTQLRFLSDSHRAFNAQGQLIDRWETPLYFHALARDKVDIRSAGPDRQMWTADDLHRHYDGNFLKGEALNPKSLFQEKAPGRSAR</sequence>
<feature type="region of interest" description="Disordered" evidence="1">
    <location>
        <begin position="29"/>
        <end position="52"/>
    </location>
</feature>
<evidence type="ECO:0000256" key="1">
    <source>
        <dbReference type="SAM" id="MobiDB-lite"/>
    </source>
</evidence>
<comment type="caution">
    <text evidence="2">The sequence shown here is derived from an EMBL/GenBank/DDBJ whole genome shotgun (WGS) entry which is preliminary data.</text>
</comment>
<name>A0A7W7YLT6_9BACT</name>
<evidence type="ECO:0000313" key="2">
    <source>
        <dbReference type="EMBL" id="MBB5038469.1"/>
    </source>
</evidence>
<dbReference type="RefSeq" id="WP_184209332.1">
    <property type="nucleotide sequence ID" value="NZ_JACHIF010000005.1"/>
</dbReference>
<organism evidence="2 3">
    <name type="scientific">Prosthecobacter dejongeii</name>
    <dbReference type="NCBI Taxonomy" id="48465"/>
    <lineage>
        <taxon>Bacteria</taxon>
        <taxon>Pseudomonadati</taxon>
        <taxon>Verrucomicrobiota</taxon>
        <taxon>Verrucomicrobiia</taxon>
        <taxon>Verrucomicrobiales</taxon>
        <taxon>Verrucomicrobiaceae</taxon>
        <taxon>Prosthecobacter</taxon>
    </lineage>
</organism>